<accession>A0A1J8QG67</accession>
<evidence type="ECO:0000313" key="3">
    <source>
        <dbReference type="Proteomes" id="UP000183567"/>
    </source>
</evidence>
<feature type="transmembrane region" description="Helical" evidence="1">
    <location>
        <begin position="12"/>
        <end position="35"/>
    </location>
</feature>
<keyword evidence="1" id="KW-1133">Transmembrane helix</keyword>
<keyword evidence="3" id="KW-1185">Reference proteome</keyword>
<keyword evidence="1" id="KW-0812">Transmembrane</keyword>
<organism evidence="2 3">
    <name type="scientific">Rhizopogon vesiculosus</name>
    <dbReference type="NCBI Taxonomy" id="180088"/>
    <lineage>
        <taxon>Eukaryota</taxon>
        <taxon>Fungi</taxon>
        <taxon>Dikarya</taxon>
        <taxon>Basidiomycota</taxon>
        <taxon>Agaricomycotina</taxon>
        <taxon>Agaricomycetes</taxon>
        <taxon>Agaricomycetidae</taxon>
        <taxon>Boletales</taxon>
        <taxon>Suillineae</taxon>
        <taxon>Rhizopogonaceae</taxon>
        <taxon>Rhizopogon</taxon>
    </lineage>
</organism>
<dbReference type="Proteomes" id="UP000183567">
    <property type="component" value="Unassembled WGS sequence"/>
</dbReference>
<dbReference type="AlphaFoldDB" id="A0A1J8QG67"/>
<keyword evidence="1" id="KW-0472">Membrane</keyword>
<dbReference type="OrthoDB" id="6730379at2759"/>
<proteinExistence type="predicted"/>
<reference evidence="2 3" key="1">
    <citation type="submission" date="2016-03" db="EMBL/GenBank/DDBJ databases">
        <title>Comparative genomics of the ectomycorrhizal sister species Rhizopogon vinicolor and Rhizopogon vesiculosus (Basidiomycota: Boletales) reveals a divergence of the mating type B locus.</title>
        <authorList>
            <person name="Mujic A.B."/>
            <person name="Kuo A."/>
            <person name="Tritt A."/>
            <person name="Lipzen A."/>
            <person name="Chen C."/>
            <person name="Johnson J."/>
            <person name="Sharma A."/>
            <person name="Barry K."/>
            <person name="Grigoriev I.V."/>
            <person name="Spatafora J.W."/>
        </authorList>
    </citation>
    <scope>NUCLEOTIDE SEQUENCE [LARGE SCALE GENOMIC DNA]</scope>
    <source>
        <strain evidence="2 3">AM-OR11-056</strain>
    </source>
</reference>
<evidence type="ECO:0000256" key="1">
    <source>
        <dbReference type="SAM" id="Phobius"/>
    </source>
</evidence>
<sequence length="80" mass="9596">MWQSQYKPRNYIPWIVIGICYILCPLLLLTIRFVLRRENKKRDAEPVNDDFEVYIEQVTADGKHVETQSSLMQSYRNFLT</sequence>
<gene>
    <name evidence="2" type="ORF">AZE42_14084</name>
</gene>
<name>A0A1J8QG67_9AGAM</name>
<comment type="caution">
    <text evidence="2">The sequence shown here is derived from an EMBL/GenBank/DDBJ whole genome shotgun (WGS) entry which is preliminary data.</text>
</comment>
<protein>
    <submittedName>
        <fullName evidence="2">Uncharacterized protein</fullName>
    </submittedName>
</protein>
<evidence type="ECO:0000313" key="2">
    <source>
        <dbReference type="EMBL" id="OJA19647.1"/>
    </source>
</evidence>
<dbReference type="EMBL" id="LVVM01000952">
    <property type="protein sequence ID" value="OJA19647.1"/>
    <property type="molecule type" value="Genomic_DNA"/>
</dbReference>